<evidence type="ECO:0000313" key="1">
    <source>
        <dbReference type="EMBL" id="KAG7163332.1"/>
    </source>
</evidence>
<reference evidence="1" key="1">
    <citation type="journal article" date="2021" name="Sci. Adv.">
        <title>The American lobster genome reveals insights on longevity, neural, and immune adaptations.</title>
        <authorList>
            <person name="Polinski J.M."/>
            <person name="Zimin A.V."/>
            <person name="Clark K.F."/>
            <person name="Kohn A.B."/>
            <person name="Sadowski N."/>
            <person name="Timp W."/>
            <person name="Ptitsyn A."/>
            <person name="Khanna P."/>
            <person name="Romanova D.Y."/>
            <person name="Williams P."/>
            <person name="Greenwood S.J."/>
            <person name="Moroz L.L."/>
            <person name="Walt D.R."/>
            <person name="Bodnar A.G."/>
        </authorList>
    </citation>
    <scope>NUCLEOTIDE SEQUENCE</scope>
    <source>
        <strain evidence="1">GMGI-L3</strain>
    </source>
</reference>
<protein>
    <submittedName>
        <fullName evidence="1">Uncharacterized protein</fullName>
    </submittedName>
</protein>
<sequence length="102" mass="11614">MVMYTLLMYSQSGVFNHGLGVQADEHSQSGVFTMDFVFKLMNTLVWRVHHGLDVQTDVHSWSGVFTMDWMFKLMYTVGLECSLSSGNEAVTLYEATKPPPDW</sequence>
<dbReference type="AlphaFoldDB" id="A0A8J5JSF7"/>
<gene>
    <name evidence="1" type="ORF">Hamer_G004457</name>
</gene>
<proteinExistence type="predicted"/>
<organism evidence="1 2">
    <name type="scientific">Homarus americanus</name>
    <name type="common">American lobster</name>
    <dbReference type="NCBI Taxonomy" id="6706"/>
    <lineage>
        <taxon>Eukaryota</taxon>
        <taxon>Metazoa</taxon>
        <taxon>Ecdysozoa</taxon>
        <taxon>Arthropoda</taxon>
        <taxon>Crustacea</taxon>
        <taxon>Multicrustacea</taxon>
        <taxon>Malacostraca</taxon>
        <taxon>Eumalacostraca</taxon>
        <taxon>Eucarida</taxon>
        <taxon>Decapoda</taxon>
        <taxon>Pleocyemata</taxon>
        <taxon>Astacidea</taxon>
        <taxon>Nephropoidea</taxon>
        <taxon>Nephropidae</taxon>
        <taxon>Homarus</taxon>
    </lineage>
</organism>
<dbReference type="Proteomes" id="UP000747542">
    <property type="component" value="Unassembled WGS sequence"/>
</dbReference>
<name>A0A8J5JSF7_HOMAM</name>
<keyword evidence="2" id="KW-1185">Reference proteome</keyword>
<comment type="caution">
    <text evidence="1">The sequence shown here is derived from an EMBL/GenBank/DDBJ whole genome shotgun (WGS) entry which is preliminary data.</text>
</comment>
<accession>A0A8J5JSF7</accession>
<dbReference type="EMBL" id="JAHLQT010026473">
    <property type="protein sequence ID" value="KAG7163332.1"/>
    <property type="molecule type" value="Genomic_DNA"/>
</dbReference>
<evidence type="ECO:0000313" key="2">
    <source>
        <dbReference type="Proteomes" id="UP000747542"/>
    </source>
</evidence>